<proteinExistence type="inferred from homology"/>
<comment type="catalytic activity">
    <reaction evidence="4 5">
        <text>P(1),P(4)-bis(5'-adenosyl) tetraphosphate + H2O = 2 ADP + 2 H(+)</text>
        <dbReference type="Rhea" id="RHEA:24252"/>
        <dbReference type="ChEBI" id="CHEBI:15377"/>
        <dbReference type="ChEBI" id="CHEBI:15378"/>
        <dbReference type="ChEBI" id="CHEBI:58141"/>
        <dbReference type="ChEBI" id="CHEBI:456216"/>
        <dbReference type="EC" id="3.6.1.41"/>
    </reaction>
</comment>
<evidence type="ECO:0000313" key="8">
    <source>
        <dbReference type="EMBL" id="VVE82486.1"/>
    </source>
</evidence>
<organism evidence="8 9">
    <name type="scientific">Pandoraea sputorum</name>
    <dbReference type="NCBI Taxonomy" id="93222"/>
    <lineage>
        <taxon>Bacteria</taxon>
        <taxon>Pseudomonadati</taxon>
        <taxon>Pseudomonadota</taxon>
        <taxon>Betaproteobacteria</taxon>
        <taxon>Burkholderiales</taxon>
        <taxon>Burkholderiaceae</taxon>
        <taxon>Pandoraea</taxon>
    </lineage>
</organism>
<dbReference type="PANTHER" id="PTHR40942:SF4">
    <property type="entry name" value="CYTOCHROME C5"/>
    <property type="match status" value="1"/>
</dbReference>
<sequence>MNDHGGATRLIRCAAAAHGNPLIGTTRQDSATIAMRDIYAIGDLQGCQTSFEQLLERLPQDADLWLAGDLINRGPRSLDTLRQVIALGERVTTVLGNHDLHLLAVAAGVRQAHGSDTLDDILNAPDRDALIDWVRRQPLAHLARGHLMVHAGVLPQWDAEQVVSLARDVETQLRGDDWKTFLSRMFGNQPDQWQPDLSDEDRRRLTINALTRMRFCSADGRIDFKIKEGADASTETLKPWFDAPGRRTAGVTMVFGHWSALGLVMRENILGLDTGCVWGGKLTAVKLADSPAGRELIQIDCPQIRDPLTFADKKRSKMKTADKAEDALKAAKAEKLDKFGKVEKAARKLEKAAKAEKADKADKGTKRKAE</sequence>
<dbReference type="NCBIfam" id="TIGR00668">
    <property type="entry name" value="apaH"/>
    <property type="match status" value="1"/>
</dbReference>
<dbReference type="AlphaFoldDB" id="A0A5E5BAX9"/>
<dbReference type="CDD" id="cd07422">
    <property type="entry name" value="MPP_ApaH"/>
    <property type="match status" value="1"/>
</dbReference>
<accession>A0A5E5BAX9</accession>
<dbReference type="Gene3D" id="3.60.21.10">
    <property type="match status" value="1"/>
</dbReference>
<dbReference type="PANTHER" id="PTHR40942">
    <property type="match status" value="1"/>
</dbReference>
<dbReference type="InterPro" id="IPR029052">
    <property type="entry name" value="Metallo-depent_PP-like"/>
</dbReference>
<gene>
    <name evidence="5" type="primary">apaH</name>
    <name evidence="8" type="ORF">PSP31121_03798</name>
</gene>
<dbReference type="Proteomes" id="UP000335538">
    <property type="component" value="Unassembled WGS sequence"/>
</dbReference>
<dbReference type="InterPro" id="IPR004617">
    <property type="entry name" value="ApaH"/>
</dbReference>
<dbReference type="HAMAP" id="MF_00199">
    <property type="entry name" value="ApaH"/>
    <property type="match status" value="1"/>
</dbReference>
<dbReference type="NCBIfam" id="NF001204">
    <property type="entry name" value="PRK00166.1"/>
    <property type="match status" value="1"/>
</dbReference>
<keyword evidence="3 5" id="KW-0378">Hydrolase</keyword>
<evidence type="ECO:0000256" key="6">
    <source>
        <dbReference type="SAM" id="MobiDB-lite"/>
    </source>
</evidence>
<name>A0A5E5BAX9_9BURK</name>
<dbReference type="EMBL" id="CABPSR010000010">
    <property type="protein sequence ID" value="VVE82486.1"/>
    <property type="molecule type" value="Genomic_DNA"/>
</dbReference>
<feature type="domain" description="Calcineurin-like phosphoesterase" evidence="7">
    <location>
        <begin position="38"/>
        <end position="178"/>
    </location>
</feature>
<dbReference type="SUPFAM" id="SSF56300">
    <property type="entry name" value="Metallo-dependent phosphatases"/>
    <property type="match status" value="1"/>
</dbReference>
<protein>
    <recommendedName>
        <fullName evidence="5">Bis(5'-nucleosyl)-tetraphosphatase, symmetrical</fullName>
        <ecNumber evidence="5">3.6.1.41</ecNumber>
    </recommendedName>
    <alternativeName>
        <fullName evidence="5">Ap4A hydrolase</fullName>
    </alternativeName>
    <alternativeName>
        <fullName evidence="5">Diadenosine 5',5'''-P1,P4-tetraphosphate pyrophosphohydrolase</fullName>
    </alternativeName>
    <alternativeName>
        <fullName evidence="5">Diadenosine tetraphosphatase</fullName>
    </alternativeName>
</protein>
<dbReference type="EC" id="3.6.1.41" evidence="5"/>
<evidence type="ECO:0000256" key="2">
    <source>
        <dbReference type="ARBA" id="ARBA00005419"/>
    </source>
</evidence>
<evidence type="ECO:0000256" key="5">
    <source>
        <dbReference type="HAMAP-Rule" id="MF_00199"/>
    </source>
</evidence>
<feature type="region of interest" description="Disordered" evidence="6">
    <location>
        <begin position="350"/>
        <end position="370"/>
    </location>
</feature>
<reference evidence="8 9" key="1">
    <citation type="submission" date="2019-08" db="EMBL/GenBank/DDBJ databases">
        <authorList>
            <person name="Peeters C."/>
        </authorList>
    </citation>
    <scope>NUCLEOTIDE SEQUENCE [LARGE SCALE GENOMIC DNA]</scope>
    <source>
        <strain evidence="8 9">LMG 31121</strain>
    </source>
</reference>
<evidence type="ECO:0000256" key="3">
    <source>
        <dbReference type="ARBA" id="ARBA00022801"/>
    </source>
</evidence>
<evidence type="ECO:0000256" key="1">
    <source>
        <dbReference type="ARBA" id="ARBA00003413"/>
    </source>
</evidence>
<evidence type="ECO:0000256" key="4">
    <source>
        <dbReference type="ARBA" id="ARBA00049417"/>
    </source>
</evidence>
<dbReference type="InterPro" id="IPR004843">
    <property type="entry name" value="Calcineurin-like_PHP"/>
</dbReference>
<dbReference type="GO" id="GO:0008803">
    <property type="term" value="F:bis(5'-nucleosyl)-tetraphosphatase (symmetrical) activity"/>
    <property type="evidence" value="ECO:0007669"/>
    <property type="project" value="UniProtKB-UniRule"/>
</dbReference>
<evidence type="ECO:0000313" key="9">
    <source>
        <dbReference type="Proteomes" id="UP000335538"/>
    </source>
</evidence>
<evidence type="ECO:0000259" key="7">
    <source>
        <dbReference type="Pfam" id="PF00149"/>
    </source>
</evidence>
<comment type="function">
    <text evidence="1 5">Hydrolyzes diadenosine 5',5'''-P1,P4-tetraphosphate to yield ADP.</text>
</comment>
<comment type="similarity">
    <text evidence="2 5">Belongs to the Ap4A hydrolase family.</text>
</comment>
<dbReference type="Pfam" id="PF00149">
    <property type="entry name" value="Metallophos"/>
    <property type="match status" value="1"/>
</dbReference>